<evidence type="ECO:0008006" key="3">
    <source>
        <dbReference type="Google" id="ProtNLM"/>
    </source>
</evidence>
<dbReference type="EMBL" id="JBHTMM010000137">
    <property type="protein sequence ID" value="MFD1312774.1"/>
    <property type="molecule type" value="Genomic_DNA"/>
</dbReference>
<evidence type="ECO:0000313" key="1">
    <source>
        <dbReference type="EMBL" id="MFD1312774.1"/>
    </source>
</evidence>
<dbReference type="Proteomes" id="UP001597058">
    <property type="component" value="Unassembled WGS sequence"/>
</dbReference>
<accession>A0ABW3XU45</accession>
<keyword evidence="2" id="KW-1185">Reference proteome</keyword>
<reference evidence="2" key="1">
    <citation type="journal article" date="2019" name="Int. J. Syst. Evol. Microbiol.">
        <title>The Global Catalogue of Microorganisms (GCM) 10K type strain sequencing project: providing services to taxonomists for standard genome sequencing and annotation.</title>
        <authorList>
            <consortium name="The Broad Institute Genomics Platform"/>
            <consortium name="The Broad Institute Genome Sequencing Center for Infectious Disease"/>
            <person name="Wu L."/>
            <person name="Ma J."/>
        </authorList>
    </citation>
    <scope>NUCLEOTIDE SEQUENCE [LARGE SCALE GENOMIC DNA]</scope>
    <source>
        <strain evidence="2">CGMCC 4.7020</strain>
    </source>
</reference>
<name>A0ABW3XU45_9ACTN</name>
<comment type="caution">
    <text evidence="1">The sequence shown here is derived from an EMBL/GenBank/DDBJ whole genome shotgun (WGS) entry which is preliminary data.</text>
</comment>
<dbReference type="RefSeq" id="WP_381232833.1">
    <property type="nucleotide sequence ID" value="NZ_JBHSKH010000006.1"/>
</dbReference>
<gene>
    <name evidence="1" type="ORF">ACFQ5X_44320</name>
</gene>
<proteinExistence type="predicted"/>
<protein>
    <recommendedName>
        <fullName evidence="3">Nitrogen fixation protein</fullName>
    </recommendedName>
</protein>
<organism evidence="1 2">
    <name type="scientific">Streptomyces kaempferi</name>
    <dbReference type="NCBI Taxonomy" id="333725"/>
    <lineage>
        <taxon>Bacteria</taxon>
        <taxon>Bacillati</taxon>
        <taxon>Actinomycetota</taxon>
        <taxon>Actinomycetes</taxon>
        <taxon>Kitasatosporales</taxon>
        <taxon>Streptomycetaceae</taxon>
        <taxon>Streptomyces</taxon>
    </lineage>
</organism>
<evidence type="ECO:0000313" key="2">
    <source>
        <dbReference type="Proteomes" id="UP001597058"/>
    </source>
</evidence>
<sequence>MLTRGHARPDAAVAEADTRTSWCPSGAAHAPESLVLGVRSGLDGQVTYLADAVPAAAVLDQIPEDIEPRRILRFASHCVTDCANRRGGDCTLVERVVAAYPAPAGGAVPRCHLRAGCQWWAQAGVEGCRRCPALATRHPADDELASLVADPDVTPEQLAAWTAARRD</sequence>